<evidence type="ECO:0000313" key="3">
    <source>
        <dbReference type="Proteomes" id="UP000006294"/>
    </source>
</evidence>
<dbReference type="Pfam" id="PF01695">
    <property type="entry name" value="IstB_IS21"/>
    <property type="match status" value="1"/>
</dbReference>
<dbReference type="eggNOG" id="COG1484">
    <property type="taxonomic scope" value="Bacteria"/>
</dbReference>
<dbReference type="STRING" id="698758.AXY_01590"/>
<proteinExistence type="predicted"/>
<dbReference type="HOGENOM" id="CLU_2731078_0_0_9"/>
<dbReference type="Proteomes" id="UP000006294">
    <property type="component" value="Chromosome"/>
</dbReference>
<evidence type="ECO:0000259" key="1">
    <source>
        <dbReference type="Pfam" id="PF01695"/>
    </source>
</evidence>
<reference evidence="2 3" key="1">
    <citation type="submission" date="2011-01" db="EMBL/GenBank/DDBJ databases">
        <title>Whole genome sequence of Amphibacillus xylinus NBRC 15112.</title>
        <authorList>
            <person name="Nakazawa H."/>
            <person name="Katano Y."/>
            <person name="Nakamura S."/>
            <person name="Sasagawa M."/>
            <person name="Fukada J."/>
            <person name="Arai T."/>
            <person name="Sasakura N."/>
            <person name="Mochizuki D."/>
            <person name="Hosoyama A."/>
            <person name="Harada K."/>
            <person name="Horikawa H."/>
            <person name="Kato Y."/>
            <person name="Harada T."/>
            <person name="Sasaki K."/>
            <person name="Sekiguchi M."/>
            <person name="Hodoyama M."/>
            <person name="Nishiko R."/>
            <person name="Narita H."/>
            <person name="Hanamaki A."/>
            <person name="Hata C."/>
            <person name="Konno Y."/>
            <person name="Niimura Y."/>
            <person name="Yamazaki S."/>
            <person name="Fujita N."/>
        </authorList>
    </citation>
    <scope>NUCLEOTIDE SEQUENCE [LARGE SCALE GENOMIC DNA]</scope>
    <source>
        <strain evidence="3">ATCC 51415 / DSM 6626 / JCM 7361 / LMG 17667 / NBRC 15112 / Ep01</strain>
    </source>
</reference>
<organism evidence="2 3">
    <name type="scientific">Amphibacillus xylanus (strain ATCC 51415 / DSM 6626 / JCM 7361 / LMG 17667 / NBRC 15112 / Ep01)</name>
    <dbReference type="NCBI Taxonomy" id="698758"/>
    <lineage>
        <taxon>Bacteria</taxon>
        <taxon>Bacillati</taxon>
        <taxon>Bacillota</taxon>
        <taxon>Bacilli</taxon>
        <taxon>Bacillales</taxon>
        <taxon>Bacillaceae</taxon>
        <taxon>Amphibacillus</taxon>
    </lineage>
</organism>
<dbReference type="KEGG" id="axl:AXY_01590"/>
<dbReference type="GO" id="GO:0005524">
    <property type="term" value="F:ATP binding"/>
    <property type="evidence" value="ECO:0007669"/>
    <property type="project" value="InterPro"/>
</dbReference>
<accession>K0J1B7</accession>
<gene>
    <name evidence="2" type="ordered locus">AXY_01590</name>
</gene>
<evidence type="ECO:0000313" key="2">
    <source>
        <dbReference type="EMBL" id="BAM46291.1"/>
    </source>
</evidence>
<dbReference type="InterPro" id="IPR027417">
    <property type="entry name" value="P-loop_NTPase"/>
</dbReference>
<dbReference type="InterPro" id="IPR002611">
    <property type="entry name" value="IstB_ATP-bd"/>
</dbReference>
<dbReference type="Gene3D" id="3.40.50.300">
    <property type="entry name" value="P-loop containing nucleotide triphosphate hydrolases"/>
    <property type="match status" value="1"/>
</dbReference>
<dbReference type="PATRIC" id="fig|698758.3.peg.159"/>
<dbReference type="AlphaFoldDB" id="K0J1B7"/>
<sequence length="71" mass="8006">MLSYISNLRNAKSYSTLNKGPSEWGELLGDTAITAAILDRIIHRSEVIQLGGDSYRLKHRQSIFNDKTVQN</sequence>
<protein>
    <submittedName>
        <fullName evidence="2">Putative transposase</fullName>
    </submittedName>
</protein>
<name>K0J1B7_AMPXN</name>
<keyword evidence="3" id="KW-1185">Reference proteome</keyword>
<dbReference type="EMBL" id="AP012050">
    <property type="protein sequence ID" value="BAM46291.1"/>
    <property type="molecule type" value="Genomic_DNA"/>
</dbReference>
<feature type="domain" description="IstB-like ATP-binding" evidence="1">
    <location>
        <begin position="16"/>
        <end position="61"/>
    </location>
</feature>